<name>A0A7W7MIM6_9ACTN</name>
<evidence type="ECO:0000313" key="4">
    <source>
        <dbReference type="Proteomes" id="UP000590511"/>
    </source>
</evidence>
<gene>
    <name evidence="3" type="ORF">BJ964_005815</name>
</gene>
<accession>A0A7W7MIM6</accession>
<proteinExistence type="predicted"/>
<feature type="domain" description="Response regulatory" evidence="2">
    <location>
        <begin position="1"/>
        <end position="35"/>
    </location>
</feature>
<dbReference type="SUPFAM" id="SSF52172">
    <property type="entry name" value="CheY-like"/>
    <property type="match status" value="1"/>
</dbReference>
<organism evidence="3 4">
    <name type="scientific">Actinoplanes lobatus</name>
    <dbReference type="NCBI Taxonomy" id="113568"/>
    <lineage>
        <taxon>Bacteria</taxon>
        <taxon>Bacillati</taxon>
        <taxon>Actinomycetota</taxon>
        <taxon>Actinomycetes</taxon>
        <taxon>Micromonosporales</taxon>
        <taxon>Micromonosporaceae</taxon>
        <taxon>Actinoplanes</taxon>
    </lineage>
</organism>
<dbReference type="GO" id="GO:0000160">
    <property type="term" value="P:phosphorelay signal transduction system"/>
    <property type="evidence" value="ECO:0007669"/>
    <property type="project" value="InterPro"/>
</dbReference>
<dbReference type="InterPro" id="IPR011006">
    <property type="entry name" value="CheY-like_superfamily"/>
</dbReference>
<evidence type="ECO:0000313" key="3">
    <source>
        <dbReference type="EMBL" id="MBB4751654.1"/>
    </source>
</evidence>
<feature type="modified residue" description="4-aspartylphosphate" evidence="1">
    <location>
        <position position="5"/>
    </location>
</feature>
<reference evidence="3 4" key="1">
    <citation type="submission" date="2020-08" db="EMBL/GenBank/DDBJ databases">
        <title>Sequencing the genomes of 1000 actinobacteria strains.</title>
        <authorList>
            <person name="Klenk H.-P."/>
        </authorList>
    </citation>
    <scope>NUCLEOTIDE SEQUENCE [LARGE SCALE GENOMIC DNA]</scope>
    <source>
        <strain evidence="3 4">DSM 43150</strain>
    </source>
</reference>
<dbReference type="Proteomes" id="UP000590511">
    <property type="component" value="Unassembled WGS sequence"/>
</dbReference>
<sequence length="35" mass="3755">MTLLDIRMPGMDGLAAAESIRARHTAGRVMIIKTG</sequence>
<comment type="caution">
    <text evidence="3">The sequence shown here is derived from an EMBL/GenBank/DDBJ whole genome shotgun (WGS) entry which is preliminary data.</text>
</comment>
<dbReference type="AlphaFoldDB" id="A0A7W7MIM6"/>
<protein>
    <submittedName>
        <fullName evidence="3">CheY-like chemotaxis protein</fullName>
    </submittedName>
</protein>
<dbReference type="PROSITE" id="PS50110">
    <property type="entry name" value="RESPONSE_REGULATORY"/>
    <property type="match status" value="1"/>
</dbReference>
<dbReference type="Gene3D" id="3.40.50.2300">
    <property type="match status" value="1"/>
</dbReference>
<dbReference type="InterPro" id="IPR001789">
    <property type="entry name" value="Sig_transdc_resp-reg_receiver"/>
</dbReference>
<dbReference type="EMBL" id="JACHNC010000001">
    <property type="protein sequence ID" value="MBB4751654.1"/>
    <property type="molecule type" value="Genomic_DNA"/>
</dbReference>
<evidence type="ECO:0000256" key="1">
    <source>
        <dbReference type="PROSITE-ProRule" id="PRU00169"/>
    </source>
</evidence>
<evidence type="ECO:0000259" key="2">
    <source>
        <dbReference type="PROSITE" id="PS50110"/>
    </source>
</evidence>
<keyword evidence="1" id="KW-0597">Phosphoprotein</keyword>